<organism evidence="1 2">
    <name type="scientific">Alkaliphilus flagellatus</name>
    <dbReference type="NCBI Taxonomy" id="2841507"/>
    <lineage>
        <taxon>Bacteria</taxon>
        <taxon>Bacillati</taxon>
        <taxon>Bacillota</taxon>
        <taxon>Clostridia</taxon>
        <taxon>Peptostreptococcales</taxon>
        <taxon>Natronincolaceae</taxon>
        <taxon>Alkaliphilus</taxon>
    </lineage>
</organism>
<accession>A0ABS6G2V1</accession>
<gene>
    <name evidence="1" type="ORF">KQI88_09725</name>
</gene>
<dbReference type="RefSeq" id="WP_216416787.1">
    <property type="nucleotide sequence ID" value="NZ_JAHLQK010000003.1"/>
</dbReference>
<comment type="caution">
    <text evidence="1">The sequence shown here is derived from an EMBL/GenBank/DDBJ whole genome shotgun (WGS) entry which is preliminary data.</text>
</comment>
<name>A0ABS6G2V1_9FIRM</name>
<keyword evidence="2" id="KW-1185">Reference proteome</keyword>
<dbReference type="EMBL" id="JAHLQK010000003">
    <property type="protein sequence ID" value="MBU5676698.1"/>
    <property type="molecule type" value="Genomic_DNA"/>
</dbReference>
<evidence type="ECO:0000313" key="2">
    <source>
        <dbReference type="Proteomes" id="UP000779508"/>
    </source>
</evidence>
<dbReference type="Proteomes" id="UP000779508">
    <property type="component" value="Unassembled WGS sequence"/>
</dbReference>
<reference evidence="1 2" key="1">
    <citation type="submission" date="2021-06" db="EMBL/GenBank/DDBJ databases">
        <authorList>
            <person name="Sun Q."/>
            <person name="Li D."/>
        </authorList>
    </citation>
    <scope>NUCLEOTIDE SEQUENCE [LARGE SCALE GENOMIC DNA]</scope>
    <source>
        <strain evidence="1 2">MSJ-5</strain>
    </source>
</reference>
<proteinExistence type="predicted"/>
<evidence type="ECO:0000313" key="1">
    <source>
        <dbReference type="EMBL" id="MBU5676698.1"/>
    </source>
</evidence>
<protein>
    <submittedName>
        <fullName evidence="1">Uncharacterized protein</fullName>
    </submittedName>
</protein>
<sequence length="217" mass="24336">MENMQNLSLEIEKILKCIPGVLFTKVVSEENIEDFNIDEIHIVATTERNPKQISRDIQSIMSAKFNLDFDHKKVSIAQIEYGNTANTAQSNKRLKIASIDYAIKGNQVKAEVILQYDDKTYTAEEIGPNTLSNVYRILANATLNAIHQYIDREHVFAIEDIERVKIGKKEAVIVAVSIVSSEYEEILLGSALIKGDIREAVVKATLDALNRGLPKFS</sequence>